<feature type="region of interest" description="Disordered" evidence="19">
    <location>
        <begin position="1990"/>
        <end position="2078"/>
    </location>
</feature>
<feature type="compositionally biased region" description="Low complexity" evidence="19">
    <location>
        <begin position="756"/>
        <end position="773"/>
    </location>
</feature>
<dbReference type="InterPro" id="IPR036427">
    <property type="entry name" value="Bromodomain-like_sf"/>
</dbReference>
<dbReference type="PROSITE" id="PS00633">
    <property type="entry name" value="BROMODOMAIN_1"/>
    <property type="match status" value="1"/>
</dbReference>
<dbReference type="PROSITE" id="PS50016">
    <property type="entry name" value="ZF_PHD_2"/>
    <property type="match status" value="1"/>
</dbReference>
<evidence type="ECO:0000256" key="14">
    <source>
        <dbReference type="ARBA" id="ARBA00023242"/>
    </source>
</evidence>
<evidence type="ECO:0000259" key="22">
    <source>
        <dbReference type="PROSITE" id="PS50134"/>
    </source>
</evidence>
<keyword evidence="12" id="KW-0010">Activator</keyword>
<feature type="domain" description="TAZ-type" evidence="22">
    <location>
        <begin position="1897"/>
        <end position="1980"/>
    </location>
</feature>
<dbReference type="GO" id="GO:0140297">
    <property type="term" value="F:DNA-binding transcription factor binding"/>
    <property type="evidence" value="ECO:0007669"/>
    <property type="project" value="UniProtKB-ARBA"/>
</dbReference>
<evidence type="ECO:0000256" key="2">
    <source>
        <dbReference type="ARBA" id="ARBA00004123"/>
    </source>
</evidence>
<name>A0A7S2RCX7_9STRA</name>
<evidence type="ECO:0000256" key="5">
    <source>
        <dbReference type="ARBA" id="ARBA00022679"/>
    </source>
</evidence>
<dbReference type="GO" id="GO:0003713">
    <property type="term" value="F:transcription coactivator activity"/>
    <property type="evidence" value="ECO:0007669"/>
    <property type="project" value="TreeGrafter"/>
</dbReference>
<feature type="domain" description="Bromo" evidence="20">
    <location>
        <begin position="827"/>
        <end position="899"/>
    </location>
</feature>
<dbReference type="PROSITE" id="PS50135">
    <property type="entry name" value="ZF_ZZ_2"/>
    <property type="match status" value="1"/>
</dbReference>
<dbReference type="SUPFAM" id="SSF57933">
    <property type="entry name" value="TAZ domain"/>
    <property type="match status" value="2"/>
</dbReference>
<feature type="compositionally biased region" description="Basic residues" evidence="19">
    <location>
        <begin position="1348"/>
        <end position="1371"/>
    </location>
</feature>
<dbReference type="Gene3D" id="1.10.246.20">
    <property type="entry name" value="Coactivator CBP, KIX domain"/>
    <property type="match status" value="1"/>
</dbReference>
<feature type="compositionally biased region" description="Basic and acidic residues" evidence="19">
    <location>
        <begin position="619"/>
        <end position="640"/>
    </location>
</feature>
<feature type="region of interest" description="Disordered" evidence="19">
    <location>
        <begin position="619"/>
        <end position="773"/>
    </location>
</feature>
<dbReference type="Pfam" id="PF00569">
    <property type="entry name" value="ZZ"/>
    <property type="match status" value="1"/>
</dbReference>
<keyword evidence="8" id="KW-0862">Zinc</keyword>
<keyword evidence="7 18" id="KW-0863">Zinc-finger</keyword>
<dbReference type="GO" id="GO:0031490">
    <property type="term" value="F:chromatin DNA binding"/>
    <property type="evidence" value="ECO:0007669"/>
    <property type="project" value="TreeGrafter"/>
</dbReference>
<sequence length="2078" mass="232886">MSDPRMNRQGGPPPNQQNLQRIPSNGMHHGGGPPSGHHPGQQQHQMHGGPPPHHGGYGGPPPQHSPHQHVQHHPGMPPPHHGGHHGQYQHPSHHPRQHDRPPPPGHGGYGRPPPGHIDHRGGPPQHQGHPQHGGRIPPPPGQGGPPPGAGGVPSRGFAGWQQPQRDYDTRRQMIAQIVRLLQQRKPDAPREWLQKLPDMARRLEDKLYRYAQTEEEYKDRSSLKQRLQFIALKMAEHRPQNGQGGPPSHPPGAPGQRGMGSGPPGGHPPRGPGGAPPPQQANSHPPAKGLKGGRKPSASSAAGRGRGMVRSGSGQAKPPGGPQDQMNRPPQQGYPPHYQNHPHGAPPGGYPPGHPGARGPPSHGGQYHQPPGGYPPGHPQHQMSHPPHSGGPPGHHPPQAMGGRPPSQQSQNPQHQQVLRQQQQRLLLLRHASKCPVNAPDVCPKTPHCKQMKELWQHIAKCKDNHCRFAHCVSSRYVLSHYHRCKNPQCEVCRPVKDAIHNQMPSDGHQGGPPTGDIARQPSFGDSGGHIMPPHGGGMPPRGPPQQMPPGSTHPQGGSHHPQMPPHHQPPQAHAGPASSTAPKKPIKRQNSKQAPKKGASAGQPDTANLIHQLKVEREKAEALARAHNQKVRELEEKMKALQQQHSEGNIQPGGAPPPAAGGKNSGKRKPAAKRRPSASASKSGGMKKESLSRQHSVASDSGNARPPPPAAANAAVAAPQQMQQHHQQMAMRPGAPGHGVPPSHPAYNKQPPPHAIQQHPQQAMQPHPQQQQRPFVNSAFSGTISLINTFHRDEIRQHISSLVRFSALIKPSELKQRLFPLLRKQLDQQFAYIFLKPVDPVAMDIPDYFDVIKNPMDLTTIRRRLEGSFYKTMKAFAADMLLVYDNAILYNPETPDGFGVNETAKEYAQTFVNDFNKLLLELKAEENIKRTNKDACRLCGGGQFTFEPAVLYCNGKCNSKIKRNAQYYTTPDNKMFWCVPCYNNYLKDRIPTEDGNEIEKSKLEKKKNAELAEESWVQCNQCNRWFHQICAMFNSRNEESKNSQYYCPMCILRYLDKYRIDRIPESRTNTRGFRAKDLQRTKFSDYIEERLTGRILKERKEQAKSKGLSLGDIPEPGELTVRVVLHKDTEVFPRSNLERLYKEAPYNYPRSFPHKVKCVLMFQNIDGVDVLFFALYTQSYGSDCPAPNQRCVYIAYLDSVFYMEPRFLRTPMYQELLIATLDYEKKRGHTKAFIWACPPLAGDDYILYCHPKDQKTQKAEMLRLWYIRLLEDARKRGIVVSVDNLYDAYMRRLPNPCGIPNFDGDYWPGVTEQYVEELEKEKIDPKSLAPRAKRAISRSKNSNNKKGNSKSKKAKGNKLKKKTKKSKIRSSSRPQSQDDNNDNDDDDEDESNPLWPPPPPAKWLEIPQQDALTAKIGECIKQMKDDFFVVYMHHICAECVAHLDQPDTLFWLPEAYREGMGSLDLSKNKYAPPYALCHTCYMKAYEKEFGKEPELKLPPTIDEVTAKEKAEKAEKAKKDEEEKKAGEKRKVEESGDTTIKNEPEQKKMKEEQKPLSEKNGTTKEENGEKKDSEKMEVDLKPESASEEKKDDEKKDEEEKKAEGDGNESEKKEEKKEETVVEKEDEKQAKADETNKPMEEDPPANGDEEKKGDEGETKSETGAEKGSPKKEESKEGEGDGDEKAEKQAEKEGTEKKEEETEVNGTTTRRSRRQRGRHADGDNEEDGEESGENNDVPPPPPSRGGAAGTGGQERILEPGTIAKPQNPWVQRPCKLDEMVLHRSYVAKETKDDDPLMDNQFFDTRQQFLSLCQGNKYQYDQLRRAKHSSMMVLYHLHNPDEPGFVHSCNLCQQEIKEDSWWKCPVCEDFDVCNSCAAKKQHKHKLEQVHQKSKQKIAMEKNRTANIQRHMQLLIHASGCKLLACPNRDCAKMKALLKHGETCQVRVAGQCRICRRIWVLFQIHARQCRVPFGRCSVPRCADIKEHLRKAQAKMQDRRIRAQTDRMNAERARPAEGATGAVMAPGAVPQQGYGAPPAQPYAHPHGGQQQYQQQPVQYAGHAQQQQRRGGGVGKPARPGKYL</sequence>
<feature type="compositionally biased region" description="Low complexity" evidence="19">
    <location>
        <begin position="379"/>
        <end position="388"/>
    </location>
</feature>
<dbReference type="CDD" id="cd15614">
    <property type="entry name" value="PHD_HAC_like"/>
    <property type="match status" value="1"/>
</dbReference>
<evidence type="ECO:0000256" key="15">
    <source>
        <dbReference type="ARBA" id="ARBA00023315"/>
    </source>
</evidence>
<dbReference type="Gene3D" id="3.30.60.90">
    <property type="match status" value="1"/>
</dbReference>
<gene>
    <name evidence="25" type="ORF">QSP1433_LOCUS2086</name>
</gene>
<dbReference type="InterPro" id="IPR019786">
    <property type="entry name" value="Zinc_finger_PHD-type_CS"/>
</dbReference>
<feature type="compositionally biased region" description="Low complexity" evidence="19">
    <location>
        <begin position="355"/>
        <end position="371"/>
    </location>
</feature>
<dbReference type="PROSITE" id="PS50134">
    <property type="entry name" value="ZF_TAZ"/>
    <property type="match status" value="2"/>
</dbReference>
<dbReference type="InterPro" id="IPR013083">
    <property type="entry name" value="Znf_RING/FYVE/PHD"/>
</dbReference>
<dbReference type="SMART" id="SM01250">
    <property type="entry name" value="KAT11"/>
    <property type="match status" value="1"/>
</dbReference>
<evidence type="ECO:0000256" key="6">
    <source>
        <dbReference type="ARBA" id="ARBA00022723"/>
    </source>
</evidence>
<dbReference type="GO" id="GO:0004402">
    <property type="term" value="F:histone acetyltransferase activity"/>
    <property type="evidence" value="ECO:0007669"/>
    <property type="project" value="InterPro"/>
</dbReference>
<feature type="region of interest" description="Disordered" evidence="19">
    <location>
        <begin position="1509"/>
        <end position="1767"/>
    </location>
</feature>
<keyword evidence="6" id="KW-0479">Metal-binding</keyword>
<feature type="domain" description="ZZ-type" evidence="23">
    <location>
        <begin position="1841"/>
        <end position="1897"/>
    </location>
</feature>
<feature type="compositionally biased region" description="Pro residues" evidence="19">
    <location>
        <begin position="136"/>
        <end position="148"/>
    </location>
</feature>
<dbReference type="Gene3D" id="1.20.1020.10">
    <property type="entry name" value="TAZ domain"/>
    <property type="match status" value="2"/>
</dbReference>
<dbReference type="Pfam" id="PF02135">
    <property type="entry name" value="zf-TAZ"/>
    <property type="match status" value="2"/>
</dbReference>
<dbReference type="PRINTS" id="PR00503">
    <property type="entry name" value="BROMODOMAIN"/>
</dbReference>
<evidence type="ECO:0000259" key="24">
    <source>
        <dbReference type="PROSITE" id="PS51727"/>
    </source>
</evidence>
<dbReference type="Gene3D" id="2.10.110.40">
    <property type="match status" value="1"/>
</dbReference>
<dbReference type="InterPro" id="IPR038547">
    <property type="entry name" value="RING_CBP-p300_sf"/>
</dbReference>
<feature type="compositionally biased region" description="Low complexity" evidence="19">
    <location>
        <begin position="122"/>
        <end position="135"/>
    </location>
</feature>
<dbReference type="PANTHER" id="PTHR13808">
    <property type="entry name" value="CBP/P300-RELATED"/>
    <property type="match status" value="1"/>
</dbReference>
<evidence type="ECO:0000256" key="3">
    <source>
        <dbReference type="ARBA" id="ARBA00013184"/>
    </source>
</evidence>
<dbReference type="InterPro" id="IPR000197">
    <property type="entry name" value="Znf_TAZ"/>
</dbReference>
<dbReference type="InterPro" id="IPR035898">
    <property type="entry name" value="TAZ_dom_sf"/>
</dbReference>
<feature type="region of interest" description="Disordered" evidence="19">
    <location>
        <begin position="1"/>
        <end position="170"/>
    </location>
</feature>
<evidence type="ECO:0000313" key="25">
    <source>
        <dbReference type="EMBL" id="CAD9667436.1"/>
    </source>
</evidence>
<feature type="compositionally biased region" description="Basic and acidic residues" evidence="19">
    <location>
        <begin position="1509"/>
        <end position="1639"/>
    </location>
</feature>
<feature type="compositionally biased region" description="Low complexity" evidence="19">
    <location>
        <begin position="712"/>
        <end position="734"/>
    </location>
</feature>
<dbReference type="InterPro" id="IPR031162">
    <property type="entry name" value="CBP_P300_HAT"/>
</dbReference>
<evidence type="ECO:0000256" key="1">
    <source>
        <dbReference type="ARBA" id="ARBA00002581"/>
    </source>
</evidence>
<dbReference type="PANTHER" id="PTHR13808:SF1">
    <property type="entry name" value="HISTONE ACETYLTRANSFERASE"/>
    <property type="match status" value="1"/>
</dbReference>
<feature type="compositionally biased region" description="Pro residues" evidence="19">
    <location>
        <begin position="344"/>
        <end position="354"/>
    </location>
</feature>
<dbReference type="InterPro" id="IPR043145">
    <property type="entry name" value="Znf_ZZ_sf"/>
</dbReference>
<evidence type="ECO:0000256" key="19">
    <source>
        <dbReference type="SAM" id="MobiDB-lite"/>
    </source>
</evidence>
<dbReference type="Pfam" id="PF00439">
    <property type="entry name" value="Bromodomain"/>
    <property type="match status" value="1"/>
</dbReference>
<feature type="compositionally biased region" description="Low complexity" evidence="19">
    <location>
        <begin position="397"/>
        <end position="421"/>
    </location>
</feature>
<dbReference type="InterPro" id="IPR011011">
    <property type="entry name" value="Znf_FYVE_PHD"/>
</dbReference>
<dbReference type="SUPFAM" id="SSF47370">
    <property type="entry name" value="Bromodomain"/>
    <property type="match status" value="1"/>
</dbReference>
<dbReference type="InterPro" id="IPR013178">
    <property type="entry name" value="Histone_AcTrfase_Rtt109/CBP"/>
</dbReference>
<reference evidence="25" key="1">
    <citation type="submission" date="2021-01" db="EMBL/GenBank/DDBJ databases">
        <authorList>
            <person name="Corre E."/>
            <person name="Pelletier E."/>
            <person name="Niang G."/>
            <person name="Scheremetjew M."/>
            <person name="Finn R."/>
            <person name="Kale V."/>
            <person name="Holt S."/>
            <person name="Cochrane G."/>
            <person name="Meng A."/>
            <person name="Brown T."/>
            <person name="Cohen L."/>
        </authorList>
    </citation>
    <scope>NUCLEOTIDE SEQUENCE</scope>
    <source>
        <strain evidence="25">NY070348D</strain>
    </source>
</reference>
<dbReference type="InterPro" id="IPR036529">
    <property type="entry name" value="KIX_dom_sf"/>
</dbReference>
<feature type="domain" description="CBP/p300-type HAT" evidence="24">
    <location>
        <begin position="1073"/>
        <end position="1839"/>
    </location>
</feature>
<feature type="compositionally biased region" description="Basic and acidic residues" evidence="19">
    <location>
        <begin position="1647"/>
        <end position="1698"/>
    </location>
</feature>
<dbReference type="PROSITE" id="PS51727">
    <property type="entry name" value="CBP_P300_HAT"/>
    <property type="match status" value="1"/>
</dbReference>
<feature type="compositionally biased region" description="Pro residues" evidence="19">
    <location>
        <begin position="265"/>
        <end position="279"/>
    </location>
</feature>
<dbReference type="SUPFAM" id="SSF57850">
    <property type="entry name" value="RING/U-box"/>
    <property type="match status" value="1"/>
</dbReference>
<feature type="compositionally biased region" description="Pro residues" evidence="19">
    <location>
        <begin position="49"/>
        <end position="64"/>
    </location>
</feature>
<evidence type="ECO:0000256" key="9">
    <source>
        <dbReference type="ARBA" id="ARBA00022853"/>
    </source>
</evidence>
<feature type="compositionally biased region" description="Gly residues" evidence="19">
    <location>
        <begin position="255"/>
        <end position="264"/>
    </location>
</feature>
<dbReference type="Pfam" id="PF08214">
    <property type="entry name" value="HAT_KAT11"/>
    <property type="match status" value="1"/>
</dbReference>
<evidence type="ECO:0000256" key="18">
    <source>
        <dbReference type="PROSITE-ProRule" id="PRU00228"/>
    </source>
</evidence>
<feature type="compositionally biased region" description="Low complexity" evidence="19">
    <location>
        <begin position="570"/>
        <end position="580"/>
    </location>
</feature>
<keyword evidence="14" id="KW-0539">Nucleus</keyword>
<evidence type="ECO:0000259" key="20">
    <source>
        <dbReference type="PROSITE" id="PS50014"/>
    </source>
</evidence>
<comment type="function">
    <text evidence="1">Acetyltransferase enzyme. Acetylates histones, giving a specific tag for transcriptional activation.</text>
</comment>
<feature type="compositionally biased region" description="Low complexity" evidence="19">
    <location>
        <begin position="295"/>
        <end position="314"/>
    </location>
</feature>
<keyword evidence="5" id="KW-0808">Transferase</keyword>
<evidence type="ECO:0000256" key="17">
    <source>
        <dbReference type="PROSITE-ProRule" id="PRU00035"/>
    </source>
</evidence>
<feature type="compositionally biased region" description="Low complexity" evidence="19">
    <location>
        <begin position="549"/>
        <end position="562"/>
    </location>
</feature>
<dbReference type="SMART" id="SM00291">
    <property type="entry name" value="ZnF_ZZ"/>
    <property type="match status" value="1"/>
</dbReference>
<evidence type="ECO:0000256" key="4">
    <source>
        <dbReference type="ARBA" id="ARBA00022481"/>
    </source>
</evidence>
<dbReference type="PROSITE" id="PS01359">
    <property type="entry name" value="ZF_PHD_1"/>
    <property type="match status" value="1"/>
</dbReference>
<dbReference type="InterPro" id="IPR019787">
    <property type="entry name" value="Znf_PHD-finger"/>
</dbReference>
<dbReference type="InterPro" id="IPR010303">
    <property type="entry name" value="RING_CBP-p300"/>
</dbReference>
<organism evidence="25">
    <name type="scientific">Mucochytrium quahogii</name>
    <dbReference type="NCBI Taxonomy" id="96639"/>
    <lineage>
        <taxon>Eukaryota</taxon>
        <taxon>Sar</taxon>
        <taxon>Stramenopiles</taxon>
        <taxon>Bigyra</taxon>
        <taxon>Labyrinthulomycetes</taxon>
        <taxon>Thraustochytrida</taxon>
        <taxon>Thraustochytriidae</taxon>
        <taxon>Mucochytrium</taxon>
    </lineage>
</organism>
<dbReference type="SMART" id="SM00551">
    <property type="entry name" value="ZnF_TAZ"/>
    <property type="match status" value="2"/>
</dbReference>
<dbReference type="GO" id="GO:0000123">
    <property type="term" value="C:histone acetyltransferase complex"/>
    <property type="evidence" value="ECO:0007669"/>
    <property type="project" value="TreeGrafter"/>
</dbReference>
<feature type="compositionally biased region" description="Acidic residues" evidence="19">
    <location>
        <begin position="1380"/>
        <end position="1392"/>
    </location>
</feature>
<keyword evidence="10" id="KW-0805">Transcription regulation</keyword>
<dbReference type="SMART" id="SM00249">
    <property type="entry name" value="PHD"/>
    <property type="match status" value="1"/>
</dbReference>
<feature type="compositionally biased region" description="Acidic residues" evidence="19">
    <location>
        <begin position="1721"/>
        <end position="1731"/>
    </location>
</feature>
<feature type="compositionally biased region" description="Polar residues" evidence="19">
    <location>
        <begin position="694"/>
        <end position="703"/>
    </location>
</feature>
<feature type="domain" description="PHD-type" evidence="21">
    <location>
        <begin position="976"/>
        <end position="1054"/>
    </location>
</feature>
<comment type="catalytic activity">
    <reaction evidence="16">
        <text>L-lysyl-[protein] + acetyl-CoA = N(6)-acetyl-L-lysyl-[protein] + CoA + H(+)</text>
        <dbReference type="Rhea" id="RHEA:45948"/>
        <dbReference type="Rhea" id="RHEA-COMP:9752"/>
        <dbReference type="Rhea" id="RHEA-COMP:10731"/>
        <dbReference type="ChEBI" id="CHEBI:15378"/>
        <dbReference type="ChEBI" id="CHEBI:29969"/>
        <dbReference type="ChEBI" id="CHEBI:57287"/>
        <dbReference type="ChEBI" id="CHEBI:57288"/>
        <dbReference type="ChEBI" id="CHEBI:61930"/>
        <dbReference type="EC" id="2.3.1.48"/>
    </reaction>
</comment>
<evidence type="ECO:0000256" key="7">
    <source>
        <dbReference type="ARBA" id="ARBA00022771"/>
    </source>
</evidence>
<dbReference type="SUPFAM" id="SSF57903">
    <property type="entry name" value="FYVE/PHD zinc finger"/>
    <property type="match status" value="1"/>
</dbReference>
<comment type="subcellular location">
    <subcellularLocation>
        <location evidence="2">Nucleus</location>
    </subcellularLocation>
</comment>
<dbReference type="EMBL" id="HBHK01003453">
    <property type="protein sequence ID" value="CAD9667436.1"/>
    <property type="molecule type" value="Transcribed_RNA"/>
</dbReference>
<evidence type="ECO:0000256" key="12">
    <source>
        <dbReference type="ARBA" id="ARBA00023159"/>
    </source>
</evidence>
<feature type="compositionally biased region" description="Low complexity" evidence="19">
    <location>
        <begin position="2020"/>
        <end position="2063"/>
    </location>
</feature>
<dbReference type="InterPro" id="IPR001965">
    <property type="entry name" value="Znf_PHD"/>
</dbReference>
<dbReference type="GO" id="GO:0005634">
    <property type="term" value="C:nucleus"/>
    <property type="evidence" value="ECO:0007669"/>
    <property type="project" value="UniProtKB-SubCell"/>
</dbReference>
<dbReference type="Gene3D" id="1.20.920.10">
    <property type="entry name" value="Bromodomain-like"/>
    <property type="match status" value="1"/>
</dbReference>
<dbReference type="PROSITE" id="PS50014">
    <property type="entry name" value="BROMODOMAIN_2"/>
    <property type="match status" value="1"/>
</dbReference>
<dbReference type="Pfam" id="PF00628">
    <property type="entry name" value="PHD"/>
    <property type="match status" value="1"/>
</dbReference>
<dbReference type="Gene3D" id="3.30.40.10">
    <property type="entry name" value="Zinc/RING finger domain, C3HC4 (zinc finger)"/>
    <property type="match status" value="1"/>
</dbReference>
<keyword evidence="9" id="KW-0156">Chromatin regulator</keyword>
<feature type="region of interest" description="Disordered" evidence="19">
    <location>
        <begin position="228"/>
        <end position="421"/>
    </location>
</feature>
<feature type="compositionally biased region" description="Basic and acidic residues" evidence="19">
    <location>
        <begin position="1991"/>
        <end position="2010"/>
    </location>
</feature>
<keyword evidence="11 17" id="KW-0103">Bromodomain</keyword>
<feature type="domain" description="TAZ-type" evidence="22">
    <location>
        <begin position="412"/>
        <end position="496"/>
    </location>
</feature>
<feature type="compositionally biased region" description="Low complexity" evidence="19">
    <location>
        <begin position="35"/>
        <end position="48"/>
    </location>
</feature>
<accession>A0A7S2RCX7</accession>
<dbReference type="GO" id="GO:0045944">
    <property type="term" value="P:positive regulation of transcription by RNA polymerase II"/>
    <property type="evidence" value="ECO:0007669"/>
    <property type="project" value="TreeGrafter"/>
</dbReference>
<evidence type="ECO:0000259" key="21">
    <source>
        <dbReference type="PROSITE" id="PS50016"/>
    </source>
</evidence>
<dbReference type="InterPro" id="IPR018359">
    <property type="entry name" value="Bromodomain_CS"/>
</dbReference>
<dbReference type="SMART" id="SM00297">
    <property type="entry name" value="BROMO"/>
    <property type="match status" value="1"/>
</dbReference>
<keyword evidence="13" id="KW-0804">Transcription</keyword>
<feature type="region of interest" description="Disordered" evidence="19">
    <location>
        <begin position="501"/>
        <end position="607"/>
    </location>
</feature>
<evidence type="ECO:0000256" key="10">
    <source>
        <dbReference type="ARBA" id="ARBA00023015"/>
    </source>
</evidence>
<evidence type="ECO:0000256" key="8">
    <source>
        <dbReference type="ARBA" id="ARBA00022833"/>
    </source>
</evidence>
<evidence type="ECO:0000256" key="16">
    <source>
        <dbReference type="ARBA" id="ARBA00048017"/>
    </source>
</evidence>
<proteinExistence type="predicted"/>
<keyword evidence="4" id="KW-0488">Methylation</keyword>
<keyword evidence="15" id="KW-0012">Acyltransferase</keyword>
<evidence type="ECO:0000256" key="13">
    <source>
        <dbReference type="ARBA" id="ARBA00023163"/>
    </source>
</evidence>
<feature type="compositionally biased region" description="Basic residues" evidence="19">
    <location>
        <begin position="666"/>
        <end position="677"/>
    </location>
</feature>
<dbReference type="InterPro" id="IPR000433">
    <property type="entry name" value="Znf_ZZ"/>
</dbReference>
<dbReference type="GO" id="GO:0005667">
    <property type="term" value="C:transcription regulator complex"/>
    <property type="evidence" value="ECO:0007669"/>
    <property type="project" value="TreeGrafter"/>
</dbReference>
<dbReference type="Pfam" id="PF06001">
    <property type="entry name" value="RING_CBP-p300"/>
    <property type="match status" value="1"/>
</dbReference>
<dbReference type="EC" id="2.3.1.48" evidence="3"/>
<dbReference type="GO" id="GO:0008270">
    <property type="term" value="F:zinc ion binding"/>
    <property type="evidence" value="ECO:0007669"/>
    <property type="project" value="UniProtKB-KW"/>
</dbReference>
<evidence type="ECO:0000259" key="23">
    <source>
        <dbReference type="PROSITE" id="PS50135"/>
    </source>
</evidence>
<evidence type="ECO:0000256" key="11">
    <source>
        <dbReference type="ARBA" id="ARBA00023117"/>
    </source>
</evidence>
<dbReference type="InterPro" id="IPR001487">
    <property type="entry name" value="Bromodomain"/>
</dbReference>
<protein>
    <recommendedName>
        <fullName evidence="3">histone acetyltransferase</fullName>
        <ecNumber evidence="3">2.3.1.48</ecNumber>
    </recommendedName>
</protein>
<feature type="region of interest" description="Disordered" evidence="19">
    <location>
        <begin position="1321"/>
        <end position="1403"/>
    </location>
</feature>